<dbReference type="PANTHER" id="PTHR45626:SF50">
    <property type="entry name" value="TRANSCRIPTION TERMINATION FACTOR 2"/>
    <property type="match status" value="1"/>
</dbReference>
<dbReference type="Gene3D" id="3.40.50.300">
    <property type="entry name" value="P-loop containing nucleotide triphosphate hydrolases"/>
    <property type="match status" value="1"/>
</dbReference>
<dbReference type="GO" id="GO:0005524">
    <property type="term" value="F:ATP binding"/>
    <property type="evidence" value="ECO:0007669"/>
    <property type="project" value="UniProtKB-KW"/>
</dbReference>
<sequence>MSQLKRVWFRGNVSEAELLLASITLFLRELVTLSRNPALEDQACDRIYRVGQHRNVTIHRFICEGTVEDKISSLQEKKKELASKVLSGTGISFTKLSLADLRVIFGI</sequence>
<name>A0A9D3MQN6_ANGAN</name>
<dbReference type="GO" id="GO:0008094">
    <property type="term" value="F:ATP-dependent activity, acting on DNA"/>
    <property type="evidence" value="ECO:0007669"/>
    <property type="project" value="TreeGrafter"/>
</dbReference>
<evidence type="ECO:0000256" key="2">
    <source>
        <dbReference type="ARBA" id="ARBA00022801"/>
    </source>
</evidence>
<evidence type="ECO:0000256" key="3">
    <source>
        <dbReference type="ARBA" id="ARBA00022840"/>
    </source>
</evidence>
<organism evidence="4 5">
    <name type="scientific">Anguilla anguilla</name>
    <name type="common">European freshwater eel</name>
    <name type="synonym">Muraena anguilla</name>
    <dbReference type="NCBI Taxonomy" id="7936"/>
    <lineage>
        <taxon>Eukaryota</taxon>
        <taxon>Metazoa</taxon>
        <taxon>Chordata</taxon>
        <taxon>Craniata</taxon>
        <taxon>Vertebrata</taxon>
        <taxon>Euteleostomi</taxon>
        <taxon>Actinopterygii</taxon>
        <taxon>Neopterygii</taxon>
        <taxon>Teleostei</taxon>
        <taxon>Anguilliformes</taxon>
        <taxon>Anguillidae</taxon>
        <taxon>Anguilla</taxon>
    </lineage>
</organism>
<evidence type="ECO:0000313" key="5">
    <source>
        <dbReference type="Proteomes" id="UP001044222"/>
    </source>
</evidence>
<dbReference type="AlphaFoldDB" id="A0A9D3MQN6"/>
<keyword evidence="5" id="KW-1185">Reference proteome</keyword>
<comment type="caution">
    <text evidence="4">The sequence shown here is derived from an EMBL/GenBank/DDBJ whole genome shotgun (WGS) entry which is preliminary data.</text>
</comment>
<dbReference type="Proteomes" id="UP001044222">
    <property type="component" value="Unassembled WGS sequence"/>
</dbReference>
<dbReference type="SUPFAM" id="SSF52540">
    <property type="entry name" value="P-loop containing nucleoside triphosphate hydrolases"/>
    <property type="match status" value="1"/>
</dbReference>
<dbReference type="GO" id="GO:0005634">
    <property type="term" value="C:nucleus"/>
    <property type="evidence" value="ECO:0007669"/>
    <property type="project" value="TreeGrafter"/>
</dbReference>
<dbReference type="GO" id="GO:0006281">
    <property type="term" value="P:DNA repair"/>
    <property type="evidence" value="ECO:0007669"/>
    <property type="project" value="TreeGrafter"/>
</dbReference>
<evidence type="ECO:0008006" key="6">
    <source>
        <dbReference type="Google" id="ProtNLM"/>
    </source>
</evidence>
<keyword evidence="1" id="KW-0547">Nucleotide-binding</keyword>
<dbReference type="InterPro" id="IPR050628">
    <property type="entry name" value="SNF2_RAD54_helicase_TF"/>
</dbReference>
<gene>
    <name evidence="4" type="ORF">ANANG_G00052970</name>
</gene>
<reference evidence="4" key="1">
    <citation type="submission" date="2021-01" db="EMBL/GenBank/DDBJ databases">
        <title>A chromosome-scale assembly of European eel, Anguilla anguilla.</title>
        <authorList>
            <person name="Henkel C."/>
            <person name="Jong-Raadsen S.A."/>
            <person name="Dufour S."/>
            <person name="Weltzien F.-A."/>
            <person name="Palstra A.P."/>
            <person name="Pelster B."/>
            <person name="Spaink H.P."/>
            <person name="Van Den Thillart G.E."/>
            <person name="Jansen H."/>
            <person name="Zahm M."/>
            <person name="Klopp C."/>
            <person name="Cedric C."/>
            <person name="Louis A."/>
            <person name="Berthelot C."/>
            <person name="Parey E."/>
            <person name="Roest Crollius H."/>
            <person name="Montfort J."/>
            <person name="Robinson-Rechavi M."/>
            <person name="Bucao C."/>
            <person name="Bouchez O."/>
            <person name="Gislard M."/>
            <person name="Lluch J."/>
            <person name="Milhes M."/>
            <person name="Lampietro C."/>
            <person name="Lopez Roques C."/>
            <person name="Donnadieu C."/>
            <person name="Braasch I."/>
            <person name="Desvignes T."/>
            <person name="Postlethwait J."/>
            <person name="Bobe J."/>
            <person name="Guiguen Y."/>
            <person name="Dirks R."/>
        </authorList>
    </citation>
    <scope>NUCLEOTIDE SEQUENCE</scope>
    <source>
        <strain evidence="4">Tag_6206</strain>
        <tissue evidence="4">Liver</tissue>
    </source>
</reference>
<keyword evidence="3" id="KW-0067">ATP-binding</keyword>
<protein>
    <recommendedName>
        <fullName evidence="6">Helicase C-terminal domain-containing protein</fullName>
    </recommendedName>
</protein>
<accession>A0A9D3MQN6</accession>
<dbReference type="InterPro" id="IPR027417">
    <property type="entry name" value="P-loop_NTPase"/>
</dbReference>
<keyword evidence="2" id="KW-0378">Hydrolase</keyword>
<dbReference type="PANTHER" id="PTHR45626">
    <property type="entry name" value="TRANSCRIPTION TERMINATION FACTOR 2-RELATED"/>
    <property type="match status" value="1"/>
</dbReference>
<proteinExistence type="predicted"/>
<evidence type="ECO:0000313" key="4">
    <source>
        <dbReference type="EMBL" id="KAG5851560.1"/>
    </source>
</evidence>
<evidence type="ECO:0000256" key="1">
    <source>
        <dbReference type="ARBA" id="ARBA00022741"/>
    </source>
</evidence>
<dbReference type="EMBL" id="JAFIRN010000003">
    <property type="protein sequence ID" value="KAG5851560.1"/>
    <property type="molecule type" value="Genomic_DNA"/>
</dbReference>
<dbReference type="GO" id="GO:0016787">
    <property type="term" value="F:hydrolase activity"/>
    <property type="evidence" value="ECO:0007669"/>
    <property type="project" value="UniProtKB-KW"/>
</dbReference>